<dbReference type="InterPro" id="IPR036873">
    <property type="entry name" value="Rhodanese-like_dom_sf"/>
</dbReference>
<dbReference type="SUPFAM" id="SSF52821">
    <property type="entry name" value="Rhodanese/Cell cycle control phosphatase"/>
    <property type="match status" value="1"/>
</dbReference>
<comment type="caution">
    <text evidence="2">The sequence shown here is derived from an EMBL/GenBank/DDBJ whole genome shotgun (WGS) entry which is preliminary data.</text>
</comment>
<organism evidence="2 3">
    <name type="scientific">Roseivirga thermotolerans</name>
    <dbReference type="NCBI Taxonomy" id="1758176"/>
    <lineage>
        <taxon>Bacteria</taxon>
        <taxon>Pseudomonadati</taxon>
        <taxon>Bacteroidota</taxon>
        <taxon>Cytophagia</taxon>
        <taxon>Cytophagales</taxon>
        <taxon>Roseivirgaceae</taxon>
        <taxon>Roseivirga</taxon>
    </lineage>
</organism>
<reference evidence="3" key="1">
    <citation type="journal article" date="2019" name="Int. J. Syst. Evol. Microbiol.">
        <title>The Global Catalogue of Microorganisms (GCM) 10K type strain sequencing project: providing services to taxonomists for standard genome sequencing and annotation.</title>
        <authorList>
            <consortium name="The Broad Institute Genomics Platform"/>
            <consortium name="The Broad Institute Genome Sequencing Center for Infectious Disease"/>
            <person name="Wu L."/>
            <person name="Ma J."/>
        </authorList>
    </citation>
    <scope>NUCLEOTIDE SEQUENCE [LARGE SCALE GENOMIC DNA]</scope>
    <source>
        <strain evidence="3">CGMCC 1.15111</strain>
    </source>
</reference>
<dbReference type="RefSeq" id="WP_189629635.1">
    <property type="nucleotide sequence ID" value="NZ_BNAG01000002.1"/>
</dbReference>
<dbReference type="SMART" id="SM00450">
    <property type="entry name" value="RHOD"/>
    <property type="match status" value="1"/>
</dbReference>
<dbReference type="EMBL" id="BNAG01000002">
    <property type="protein sequence ID" value="GHE61212.1"/>
    <property type="molecule type" value="Genomic_DNA"/>
</dbReference>
<evidence type="ECO:0000313" key="3">
    <source>
        <dbReference type="Proteomes" id="UP000658258"/>
    </source>
</evidence>
<proteinExistence type="predicted"/>
<dbReference type="InterPro" id="IPR050229">
    <property type="entry name" value="GlpE_sulfurtransferase"/>
</dbReference>
<dbReference type="PANTHER" id="PTHR43031">
    <property type="entry name" value="FAD-DEPENDENT OXIDOREDUCTASE"/>
    <property type="match status" value="1"/>
</dbReference>
<dbReference type="PROSITE" id="PS50206">
    <property type="entry name" value="RHODANESE_3"/>
    <property type="match status" value="1"/>
</dbReference>
<accession>A0ABQ3I796</accession>
<dbReference type="Pfam" id="PF00581">
    <property type="entry name" value="Rhodanese"/>
    <property type="match status" value="1"/>
</dbReference>
<dbReference type="Gene3D" id="3.40.250.10">
    <property type="entry name" value="Rhodanese-like domain"/>
    <property type="match status" value="1"/>
</dbReference>
<protein>
    <recommendedName>
        <fullName evidence="1">Rhodanese domain-containing protein</fullName>
    </recommendedName>
</protein>
<keyword evidence="3" id="KW-1185">Reference proteome</keyword>
<evidence type="ECO:0000259" key="1">
    <source>
        <dbReference type="PROSITE" id="PS50206"/>
    </source>
</evidence>
<evidence type="ECO:0000313" key="2">
    <source>
        <dbReference type="EMBL" id="GHE61212.1"/>
    </source>
</evidence>
<sequence length="100" mass="11368">MENITVKEVSERLANGESFHFIDVREIWEYEEDNLGARNIPLAELPNQLEELTSLKNEEIIVHCRSGARSAQAQMYLKQQGFTRVVNMTGGIVAYREAGL</sequence>
<dbReference type="CDD" id="cd00158">
    <property type="entry name" value="RHOD"/>
    <property type="match status" value="1"/>
</dbReference>
<name>A0ABQ3I796_9BACT</name>
<gene>
    <name evidence="2" type="ORF">GCM10011340_15210</name>
</gene>
<dbReference type="Proteomes" id="UP000658258">
    <property type="component" value="Unassembled WGS sequence"/>
</dbReference>
<dbReference type="InterPro" id="IPR001763">
    <property type="entry name" value="Rhodanese-like_dom"/>
</dbReference>
<feature type="domain" description="Rhodanese" evidence="1">
    <location>
        <begin position="15"/>
        <end position="100"/>
    </location>
</feature>
<dbReference type="PANTHER" id="PTHR43031:SF17">
    <property type="entry name" value="SULFURTRANSFERASE YTWF-RELATED"/>
    <property type="match status" value="1"/>
</dbReference>